<evidence type="ECO:0000256" key="4">
    <source>
        <dbReference type="ARBA" id="ARBA00022692"/>
    </source>
</evidence>
<organism evidence="8 9">
    <name type="scientific">Caldifermentibacillus hisashii</name>
    <dbReference type="NCBI Taxonomy" id="996558"/>
    <lineage>
        <taxon>Bacteria</taxon>
        <taxon>Bacillati</taxon>
        <taxon>Bacillota</taxon>
        <taxon>Bacilli</taxon>
        <taxon>Bacillales</taxon>
        <taxon>Bacillaceae</taxon>
        <taxon>Caldifermentibacillus</taxon>
    </lineage>
</organism>
<dbReference type="PANTHER" id="PTHR43266:SF2">
    <property type="entry name" value="MAJOR FACILITATOR SUPERFAMILY (MFS) PROFILE DOMAIN-CONTAINING PROTEIN"/>
    <property type="match status" value="1"/>
</dbReference>
<dbReference type="InterPro" id="IPR036259">
    <property type="entry name" value="MFS_trans_sf"/>
</dbReference>
<sequence length="413" mass="46613">MYKQLIINKKIRYYLLGGGVSKLGDVLTGMAFLFITYDVTGSSLHTTGMAIAETLPYLFFGLIGGVTADWLPRRKLLILLDLLRTPLLLMIVCLYYLDMLNYMILLIINFLMQSAGCFFNPAHRTVLASITTEAERVAANSANDTLSRGVTVLSPVISVWLLNTFGSIHFFTIDAITFLISAYCILKIDLIDEKNVAPRHKKIKAALFAIFEFVHWVRKQVTIKKLFLFTFITVFFNTWVWEVGMLLALSKMSSASEQLYSILQGLFGGIVIVTNIIIPYFIKKMTLRHYFIGSIIWATGITYYGLLYDIPHFFIGAAIVGIGMPLASLTRVYIVQSLVPEDKMGRAFSFNAVLLYFSNTISLALYGIFSLHVSIQFLMCVSGIFMLLVSLIGLLSSIYFTKFGRRFPIHFHK</sequence>
<evidence type="ECO:0000256" key="3">
    <source>
        <dbReference type="ARBA" id="ARBA00022475"/>
    </source>
</evidence>
<evidence type="ECO:0000256" key="7">
    <source>
        <dbReference type="SAM" id="Phobius"/>
    </source>
</evidence>
<dbReference type="Proteomes" id="UP001459714">
    <property type="component" value="Unassembled WGS sequence"/>
</dbReference>
<protein>
    <submittedName>
        <fullName evidence="8">MFS transporter</fullName>
    </submittedName>
</protein>
<keyword evidence="2" id="KW-0813">Transport</keyword>
<name>A0ABU9K094_9BACI</name>
<keyword evidence="3" id="KW-1003">Cell membrane</keyword>
<accession>A0ABU9K094</accession>
<dbReference type="SUPFAM" id="SSF103473">
    <property type="entry name" value="MFS general substrate transporter"/>
    <property type="match status" value="1"/>
</dbReference>
<keyword evidence="9" id="KW-1185">Reference proteome</keyword>
<evidence type="ECO:0000313" key="9">
    <source>
        <dbReference type="Proteomes" id="UP001459714"/>
    </source>
</evidence>
<evidence type="ECO:0000256" key="6">
    <source>
        <dbReference type="ARBA" id="ARBA00023136"/>
    </source>
</evidence>
<dbReference type="Pfam" id="PF05977">
    <property type="entry name" value="MFS_3"/>
    <property type="match status" value="1"/>
</dbReference>
<dbReference type="Gene3D" id="1.20.1250.20">
    <property type="entry name" value="MFS general substrate transporter like domains"/>
    <property type="match status" value="1"/>
</dbReference>
<feature type="transmembrane region" description="Helical" evidence="7">
    <location>
        <begin position="226"/>
        <end position="249"/>
    </location>
</feature>
<evidence type="ECO:0000256" key="2">
    <source>
        <dbReference type="ARBA" id="ARBA00022448"/>
    </source>
</evidence>
<dbReference type="PANTHER" id="PTHR43266">
    <property type="entry name" value="MACROLIDE-EFFLUX PROTEIN"/>
    <property type="match status" value="1"/>
</dbReference>
<dbReference type="EMBL" id="JBBYAK010000001">
    <property type="protein sequence ID" value="MEL3958526.1"/>
    <property type="molecule type" value="Genomic_DNA"/>
</dbReference>
<evidence type="ECO:0000256" key="5">
    <source>
        <dbReference type="ARBA" id="ARBA00022989"/>
    </source>
</evidence>
<keyword evidence="5 7" id="KW-1133">Transmembrane helix</keyword>
<comment type="subcellular location">
    <subcellularLocation>
        <location evidence="1">Cell membrane</location>
        <topology evidence="1">Multi-pass membrane protein</topology>
    </subcellularLocation>
</comment>
<comment type="caution">
    <text evidence="8">The sequence shown here is derived from an EMBL/GenBank/DDBJ whole genome shotgun (WGS) entry which is preliminary data.</text>
</comment>
<gene>
    <name evidence="8" type="ORF">NST17_15290</name>
</gene>
<keyword evidence="6 7" id="KW-0472">Membrane</keyword>
<keyword evidence="4 7" id="KW-0812">Transmembrane</keyword>
<feature type="transmembrane region" description="Helical" evidence="7">
    <location>
        <begin position="168"/>
        <end position="186"/>
    </location>
</feature>
<dbReference type="InterPro" id="IPR022324">
    <property type="entry name" value="Bacilysin_exporter_BacE_put"/>
</dbReference>
<dbReference type="RefSeq" id="WP_342020535.1">
    <property type="nucleotide sequence ID" value="NZ_CP155471.1"/>
</dbReference>
<evidence type="ECO:0000256" key="1">
    <source>
        <dbReference type="ARBA" id="ARBA00004651"/>
    </source>
</evidence>
<evidence type="ECO:0000313" key="8">
    <source>
        <dbReference type="EMBL" id="MEL3958526.1"/>
    </source>
</evidence>
<feature type="transmembrane region" description="Helical" evidence="7">
    <location>
        <begin position="261"/>
        <end position="282"/>
    </location>
</feature>
<dbReference type="PRINTS" id="PR01988">
    <property type="entry name" value="EXPORTERBACE"/>
</dbReference>
<feature type="transmembrane region" description="Helical" evidence="7">
    <location>
        <begin position="347"/>
        <end position="369"/>
    </location>
</feature>
<reference evidence="8 9" key="1">
    <citation type="submission" date="2024-03" db="EMBL/GenBank/DDBJ databases">
        <title>Bacilli Hybrid Assemblies.</title>
        <authorList>
            <person name="Kovac J."/>
        </authorList>
    </citation>
    <scope>NUCLEOTIDE SEQUENCE [LARGE SCALE GENOMIC DNA]</scope>
    <source>
        <strain evidence="8 9">FSL M8-0022</strain>
    </source>
</reference>
<proteinExistence type="predicted"/>
<feature type="transmembrane region" description="Helical" evidence="7">
    <location>
        <begin position="12"/>
        <end position="35"/>
    </location>
</feature>
<feature type="transmembrane region" description="Helical" evidence="7">
    <location>
        <begin position="375"/>
        <end position="400"/>
    </location>
</feature>
<dbReference type="InterPro" id="IPR010290">
    <property type="entry name" value="TM_effector"/>
</dbReference>
<feature type="transmembrane region" description="Helical" evidence="7">
    <location>
        <begin position="313"/>
        <end position="335"/>
    </location>
</feature>
<dbReference type="CDD" id="cd06173">
    <property type="entry name" value="MFS_MefA_like"/>
    <property type="match status" value="1"/>
</dbReference>
<feature type="transmembrane region" description="Helical" evidence="7">
    <location>
        <begin position="55"/>
        <end position="71"/>
    </location>
</feature>
<feature type="transmembrane region" description="Helical" evidence="7">
    <location>
        <begin position="289"/>
        <end position="307"/>
    </location>
</feature>